<evidence type="ECO:0000256" key="6">
    <source>
        <dbReference type="SAM" id="MobiDB-lite"/>
    </source>
</evidence>
<keyword evidence="3" id="KW-0804">Transcription</keyword>
<evidence type="ECO:0000256" key="3">
    <source>
        <dbReference type="ARBA" id="ARBA00023163"/>
    </source>
</evidence>
<dbReference type="EMBL" id="JASCZI010212424">
    <property type="protein sequence ID" value="MED6199419.1"/>
    <property type="molecule type" value="Genomic_DNA"/>
</dbReference>
<proteinExistence type="inferred from homology"/>
<accession>A0ABU6XQI0</accession>
<sequence>MESWAVMLHYKNTIFFTFKCNTTPPPTIMEFLGEEDMTMNNNNPIPHDEHQHHHDHKQDDFKFDNSLLEDFTFYPDPQKTQPPLLLPQRHVAPSSPRPPPSLASSWELLSNYGSRFQRLRRSGAGAEAKTTTGIGPKKLSTEEIIRLAGARYVQYSSQNWCMPMFPYAQIGNFMVLSEEENKDIDLAQLLLASADKVGCQQFERANSLLLQCQWNSSRAGNTVHRLVFHFSSALRERLNREIGGIALQRNSQRELIEALQMDHNSAITCHQKLPFNQVIQFVGVQAIVDHVASKTKIHLIDLALGYGLMATVLIQALAERSEKPVELLKITAIGYGSKRVLDEAGRRLVSFGNSLNLRILFKTVFVEDIRELREDHFEIENDEAVALYSPNILRTLVSSPDSLDNLMRVMRKTKPAIMLVNEIEANHNSPLFVNRFIESLFYFSAYFDYLGTCLGQDNESRMRMEAIVSEGIRNNVSLDDKEREIRNVKIDVWRRFFARFRMVETEFSESSLYQ</sequence>
<feature type="region of interest" description="Disordered" evidence="6">
    <location>
        <begin position="82"/>
        <end position="103"/>
    </location>
</feature>
<comment type="similarity">
    <text evidence="5">Belongs to the GRAS family.</text>
</comment>
<comment type="caution">
    <text evidence="5">Lacks conserved residue(s) required for the propagation of feature annotation.</text>
</comment>
<evidence type="ECO:0000256" key="4">
    <source>
        <dbReference type="ARBA" id="ARBA00023242"/>
    </source>
</evidence>
<organism evidence="7 8">
    <name type="scientific">Stylosanthes scabra</name>
    <dbReference type="NCBI Taxonomy" id="79078"/>
    <lineage>
        <taxon>Eukaryota</taxon>
        <taxon>Viridiplantae</taxon>
        <taxon>Streptophyta</taxon>
        <taxon>Embryophyta</taxon>
        <taxon>Tracheophyta</taxon>
        <taxon>Spermatophyta</taxon>
        <taxon>Magnoliopsida</taxon>
        <taxon>eudicotyledons</taxon>
        <taxon>Gunneridae</taxon>
        <taxon>Pentapetalae</taxon>
        <taxon>rosids</taxon>
        <taxon>fabids</taxon>
        <taxon>Fabales</taxon>
        <taxon>Fabaceae</taxon>
        <taxon>Papilionoideae</taxon>
        <taxon>50 kb inversion clade</taxon>
        <taxon>dalbergioids sensu lato</taxon>
        <taxon>Dalbergieae</taxon>
        <taxon>Pterocarpus clade</taxon>
        <taxon>Stylosanthes</taxon>
    </lineage>
</organism>
<evidence type="ECO:0000313" key="8">
    <source>
        <dbReference type="Proteomes" id="UP001341840"/>
    </source>
</evidence>
<dbReference type="PROSITE" id="PS50985">
    <property type="entry name" value="GRAS"/>
    <property type="match status" value="1"/>
</dbReference>
<dbReference type="Pfam" id="PF03514">
    <property type="entry name" value="GRAS"/>
    <property type="match status" value="1"/>
</dbReference>
<protein>
    <submittedName>
        <fullName evidence="7">Uncharacterized protein</fullName>
    </submittedName>
</protein>
<dbReference type="Proteomes" id="UP001341840">
    <property type="component" value="Unassembled WGS sequence"/>
</dbReference>
<evidence type="ECO:0000313" key="7">
    <source>
        <dbReference type="EMBL" id="MED6199419.1"/>
    </source>
</evidence>
<feature type="region of interest" description="Disordered" evidence="6">
    <location>
        <begin position="39"/>
        <end position="59"/>
    </location>
</feature>
<name>A0ABU6XQI0_9FABA</name>
<keyword evidence="4" id="KW-0539">Nucleus</keyword>
<comment type="caution">
    <text evidence="7">The sequence shown here is derived from an EMBL/GenBank/DDBJ whole genome shotgun (WGS) entry which is preliminary data.</text>
</comment>
<dbReference type="PANTHER" id="PTHR31636">
    <property type="entry name" value="OSJNBA0084A10.13 PROTEIN-RELATED"/>
    <property type="match status" value="1"/>
</dbReference>
<feature type="compositionally biased region" description="Basic and acidic residues" evidence="6">
    <location>
        <begin position="46"/>
        <end position="59"/>
    </location>
</feature>
<feature type="region of interest" description="Leucine repeat II (LRII)" evidence="5">
    <location>
        <begin position="343"/>
        <end position="375"/>
    </location>
</feature>
<evidence type="ECO:0000256" key="5">
    <source>
        <dbReference type="PROSITE-ProRule" id="PRU01191"/>
    </source>
</evidence>
<keyword evidence="2" id="KW-0805">Transcription regulation</keyword>
<feature type="region of interest" description="SAW" evidence="5">
    <location>
        <begin position="477"/>
        <end position="514"/>
    </location>
</feature>
<feature type="non-terminal residue" evidence="7">
    <location>
        <position position="514"/>
    </location>
</feature>
<gene>
    <name evidence="7" type="ORF">PIB30_075781</name>
</gene>
<evidence type="ECO:0000256" key="1">
    <source>
        <dbReference type="ARBA" id="ARBA00004123"/>
    </source>
</evidence>
<comment type="subcellular location">
    <subcellularLocation>
        <location evidence="1">Nucleus</location>
    </subcellularLocation>
</comment>
<dbReference type="InterPro" id="IPR005202">
    <property type="entry name" value="TF_GRAS"/>
</dbReference>
<evidence type="ECO:0000256" key="2">
    <source>
        <dbReference type="ARBA" id="ARBA00023015"/>
    </source>
</evidence>
<reference evidence="7 8" key="1">
    <citation type="journal article" date="2023" name="Plants (Basel)">
        <title>Bridging the Gap: Combining Genomics and Transcriptomics Approaches to Understand Stylosanthes scabra, an Orphan Legume from the Brazilian Caatinga.</title>
        <authorList>
            <person name="Ferreira-Neto J.R.C."/>
            <person name="da Silva M.D."/>
            <person name="Binneck E."/>
            <person name="de Melo N.F."/>
            <person name="da Silva R.H."/>
            <person name="de Melo A.L.T.M."/>
            <person name="Pandolfi V."/>
            <person name="Bustamante F.O."/>
            <person name="Brasileiro-Vidal A.C."/>
            <person name="Benko-Iseppon A.M."/>
        </authorList>
    </citation>
    <scope>NUCLEOTIDE SEQUENCE [LARGE SCALE GENOMIC DNA]</scope>
    <source>
        <tissue evidence="7">Leaves</tissue>
    </source>
</reference>
<keyword evidence="8" id="KW-1185">Reference proteome</keyword>